<dbReference type="Proteomes" id="UP000320653">
    <property type="component" value="Unassembled WGS sequence"/>
</dbReference>
<dbReference type="PANTHER" id="PTHR30222:SF17">
    <property type="entry name" value="SPERMIDINE_PUTRESCINE-BINDING PERIPLASMIC PROTEIN"/>
    <property type="match status" value="1"/>
</dbReference>
<sequence length="358" mass="38774">MIKTTRRQTLGLMGAGALAASPLSFGASTARAATKITVLNWQGYGTDEKWALEKFKAKTGIEVVHDYFSSEPEMLTKLRTNPGAYDVVLINSARTQQAANEGLIVPVDFAGVPNSANLSPELKDHANLKFGGKTFGVAWVWGITSLAIREGDKKPESYAALADPAFKGKVALFDDAVTGVAIGALLSGQDMNNPSDLKAVGDKLKGFKDNVKLLWSSEDQWNKSFAAKEFDLSVYWSGAAVRSKRNSKLPVEFVVPKEGGIGWLDNLCVPASAPNAKAALDFINYMIDPDFYFEWATKVGAPASASAAAMEKLPADDLNRVIHKQAYLKTMTIQSALPDDRREAFNNLWQEVKASYAG</sequence>
<dbReference type="InterPro" id="IPR006311">
    <property type="entry name" value="TAT_signal"/>
</dbReference>
<keyword evidence="7" id="KW-1185">Reference proteome</keyword>
<keyword evidence="2" id="KW-0813">Transport</keyword>
<evidence type="ECO:0000256" key="5">
    <source>
        <dbReference type="SAM" id="SignalP"/>
    </source>
</evidence>
<comment type="caution">
    <text evidence="6">The sequence shown here is derived from an EMBL/GenBank/DDBJ whole genome shotgun (WGS) entry which is preliminary data.</text>
</comment>
<dbReference type="Gene3D" id="3.40.190.10">
    <property type="entry name" value="Periplasmic binding protein-like II"/>
    <property type="match status" value="2"/>
</dbReference>
<evidence type="ECO:0000313" key="6">
    <source>
        <dbReference type="EMBL" id="TWF52401.1"/>
    </source>
</evidence>
<dbReference type="InterPro" id="IPR006059">
    <property type="entry name" value="SBP"/>
</dbReference>
<dbReference type="AlphaFoldDB" id="A0A561QPT2"/>
<dbReference type="RefSeq" id="WP_145640129.1">
    <property type="nucleotide sequence ID" value="NZ_VIWP01000005.1"/>
</dbReference>
<dbReference type="PRINTS" id="PR00909">
    <property type="entry name" value="SPERMDNBNDNG"/>
</dbReference>
<evidence type="ECO:0000256" key="1">
    <source>
        <dbReference type="ARBA" id="ARBA00004418"/>
    </source>
</evidence>
<feature type="chain" id="PRO_5021721842" evidence="5">
    <location>
        <begin position="33"/>
        <end position="358"/>
    </location>
</feature>
<evidence type="ECO:0000256" key="2">
    <source>
        <dbReference type="ARBA" id="ARBA00022448"/>
    </source>
</evidence>
<keyword evidence="4" id="KW-0574">Periplasm</keyword>
<dbReference type="Pfam" id="PF13416">
    <property type="entry name" value="SBP_bac_8"/>
    <property type="match status" value="1"/>
</dbReference>
<dbReference type="InterPro" id="IPR001188">
    <property type="entry name" value="Sperm_putr-bd"/>
</dbReference>
<keyword evidence="3 5" id="KW-0732">Signal</keyword>
<protein>
    <submittedName>
        <fullName evidence="6">Spermidine/putrescine transport system substrate-binding protein</fullName>
    </submittedName>
</protein>
<dbReference type="GO" id="GO:0042597">
    <property type="term" value="C:periplasmic space"/>
    <property type="evidence" value="ECO:0007669"/>
    <property type="project" value="UniProtKB-SubCell"/>
</dbReference>
<dbReference type="PROSITE" id="PS51318">
    <property type="entry name" value="TAT"/>
    <property type="match status" value="1"/>
</dbReference>
<evidence type="ECO:0000256" key="4">
    <source>
        <dbReference type="ARBA" id="ARBA00022764"/>
    </source>
</evidence>
<reference evidence="6 7" key="1">
    <citation type="submission" date="2019-06" db="EMBL/GenBank/DDBJ databases">
        <title>Sorghum-associated microbial communities from plants grown in Nebraska, USA.</title>
        <authorList>
            <person name="Schachtman D."/>
        </authorList>
    </citation>
    <scope>NUCLEOTIDE SEQUENCE [LARGE SCALE GENOMIC DNA]</scope>
    <source>
        <strain evidence="6 7">1225</strain>
    </source>
</reference>
<dbReference type="PANTHER" id="PTHR30222">
    <property type="entry name" value="SPERMIDINE/PUTRESCINE-BINDING PERIPLASMIC PROTEIN"/>
    <property type="match status" value="1"/>
</dbReference>
<dbReference type="OrthoDB" id="6776301at2"/>
<dbReference type="EMBL" id="VIWP01000005">
    <property type="protein sequence ID" value="TWF52401.1"/>
    <property type="molecule type" value="Genomic_DNA"/>
</dbReference>
<accession>A0A561QPT2</accession>
<evidence type="ECO:0000256" key="3">
    <source>
        <dbReference type="ARBA" id="ARBA00022729"/>
    </source>
</evidence>
<organism evidence="6 7">
    <name type="scientific">Neorhizobium alkalisoli</name>
    <dbReference type="NCBI Taxonomy" id="528178"/>
    <lineage>
        <taxon>Bacteria</taxon>
        <taxon>Pseudomonadati</taxon>
        <taxon>Pseudomonadota</taxon>
        <taxon>Alphaproteobacteria</taxon>
        <taxon>Hyphomicrobiales</taxon>
        <taxon>Rhizobiaceae</taxon>
        <taxon>Rhizobium/Agrobacterium group</taxon>
        <taxon>Neorhizobium</taxon>
    </lineage>
</organism>
<name>A0A561QPT2_9HYPH</name>
<dbReference type="GO" id="GO:0015846">
    <property type="term" value="P:polyamine transport"/>
    <property type="evidence" value="ECO:0007669"/>
    <property type="project" value="InterPro"/>
</dbReference>
<evidence type="ECO:0000313" key="7">
    <source>
        <dbReference type="Proteomes" id="UP000320653"/>
    </source>
</evidence>
<dbReference type="GO" id="GO:0019808">
    <property type="term" value="F:polyamine binding"/>
    <property type="evidence" value="ECO:0007669"/>
    <property type="project" value="InterPro"/>
</dbReference>
<dbReference type="SUPFAM" id="SSF53850">
    <property type="entry name" value="Periplasmic binding protein-like II"/>
    <property type="match status" value="1"/>
</dbReference>
<feature type="signal peptide" evidence="5">
    <location>
        <begin position="1"/>
        <end position="32"/>
    </location>
</feature>
<gene>
    <name evidence="6" type="ORF">FHW37_105505</name>
</gene>
<comment type="subcellular location">
    <subcellularLocation>
        <location evidence="1">Periplasm</location>
    </subcellularLocation>
</comment>
<proteinExistence type="predicted"/>